<comment type="similarity">
    <text evidence="1">Belongs to the short-chain dehydrogenases/reductases (SDR) family.</text>
</comment>
<evidence type="ECO:0000313" key="3">
    <source>
        <dbReference type="EMBL" id="MDA0158696.1"/>
    </source>
</evidence>
<dbReference type="InterPro" id="IPR036291">
    <property type="entry name" value="NAD(P)-bd_dom_sf"/>
</dbReference>
<dbReference type="PRINTS" id="PR00081">
    <property type="entry name" value="GDHRDH"/>
</dbReference>
<organism evidence="3 4">
    <name type="scientific">Solirubrobacter ginsenosidimutans</name>
    <dbReference type="NCBI Taxonomy" id="490573"/>
    <lineage>
        <taxon>Bacteria</taxon>
        <taxon>Bacillati</taxon>
        <taxon>Actinomycetota</taxon>
        <taxon>Thermoleophilia</taxon>
        <taxon>Solirubrobacterales</taxon>
        <taxon>Solirubrobacteraceae</taxon>
        <taxon>Solirubrobacter</taxon>
    </lineage>
</organism>
<accession>A0A9X3MN69</accession>
<comment type="caution">
    <text evidence="3">The sequence shown here is derived from an EMBL/GenBank/DDBJ whole genome shotgun (WGS) entry which is preliminary data.</text>
</comment>
<dbReference type="PROSITE" id="PS00061">
    <property type="entry name" value="ADH_SHORT"/>
    <property type="match status" value="1"/>
</dbReference>
<protein>
    <submittedName>
        <fullName evidence="3">SDR family oxidoreductase</fullName>
    </submittedName>
</protein>
<dbReference type="Proteomes" id="UP001149140">
    <property type="component" value="Unassembled WGS sequence"/>
</dbReference>
<dbReference type="FunFam" id="3.40.50.720:FF:000173">
    <property type="entry name" value="3-oxoacyl-[acyl-carrier protein] reductase"/>
    <property type="match status" value="1"/>
</dbReference>
<dbReference type="AlphaFoldDB" id="A0A9X3MN69"/>
<sequence>MGLEGKVAVVTGGGAGIGRSIVARLAAEGARVAALDIRMETAEKSIELAGGDGLAVVCDVSDSASVDAAIARVEAELGPVDILVNNAGAIGMDHLRRVKPLIARQREEALNGGVKTPLDALVRLTDEEWRRMLAIHLDGTFYCTRAAARCMAARGSGVIVNMSSICGLEGCTGHPHYSAAKAAILGFTKAAAKELIVQGIRVNAVAPGHVGTTTLQGEINEERQAIANSTPAGRLAEPEEIAATVAFLASGDASYFVGQILSPNGGLVTA</sequence>
<dbReference type="PANTHER" id="PTHR24321:SF8">
    <property type="entry name" value="ESTRADIOL 17-BETA-DEHYDROGENASE 8-RELATED"/>
    <property type="match status" value="1"/>
</dbReference>
<evidence type="ECO:0000313" key="4">
    <source>
        <dbReference type="Proteomes" id="UP001149140"/>
    </source>
</evidence>
<gene>
    <name evidence="3" type="ORF">OM076_00345</name>
</gene>
<dbReference type="InterPro" id="IPR020904">
    <property type="entry name" value="Sc_DH/Rdtase_CS"/>
</dbReference>
<dbReference type="PRINTS" id="PR00080">
    <property type="entry name" value="SDRFAMILY"/>
</dbReference>
<proteinExistence type="inferred from homology"/>
<evidence type="ECO:0000256" key="1">
    <source>
        <dbReference type="ARBA" id="ARBA00006484"/>
    </source>
</evidence>
<dbReference type="GO" id="GO:0016491">
    <property type="term" value="F:oxidoreductase activity"/>
    <property type="evidence" value="ECO:0007669"/>
    <property type="project" value="UniProtKB-KW"/>
</dbReference>
<dbReference type="PANTHER" id="PTHR24321">
    <property type="entry name" value="DEHYDROGENASES, SHORT CHAIN"/>
    <property type="match status" value="1"/>
</dbReference>
<name>A0A9X3MN69_9ACTN</name>
<dbReference type="RefSeq" id="WP_270037287.1">
    <property type="nucleotide sequence ID" value="NZ_JAPDOD010000001.1"/>
</dbReference>
<dbReference type="Gene3D" id="3.40.50.720">
    <property type="entry name" value="NAD(P)-binding Rossmann-like Domain"/>
    <property type="match status" value="1"/>
</dbReference>
<keyword evidence="2" id="KW-0560">Oxidoreductase</keyword>
<reference evidence="3" key="1">
    <citation type="submission" date="2022-10" db="EMBL/GenBank/DDBJ databases">
        <title>The WGS of Solirubrobacter ginsenosidimutans DSM 21036.</title>
        <authorList>
            <person name="Jiang Z."/>
        </authorList>
    </citation>
    <scope>NUCLEOTIDE SEQUENCE</scope>
    <source>
        <strain evidence="3">DSM 21036</strain>
    </source>
</reference>
<dbReference type="InterPro" id="IPR002347">
    <property type="entry name" value="SDR_fam"/>
</dbReference>
<evidence type="ECO:0000256" key="2">
    <source>
        <dbReference type="ARBA" id="ARBA00023002"/>
    </source>
</evidence>
<keyword evidence="4" id="KW-1185">Reference proteome</keyword>
<dbReference type="SUPFAM" id="SSF51735">
    <property type="entry name" value="NAD(P)-binding Rossmann-fold domains"/>
    <property type="match status" value="1"/>
</dbReference>
<dbReference type="Pfam" id="PF13561">
    <property type="entry name" value="adh_short_C2"/>
    <property type="match status" value="1"/>
</dbReference>
<dbReference type="EMBL" id="JAPDOD010000001">
    <property type="protein sequence ID" value="MDA0158696.1"/>
    <property type="molecule type" value="Genomic_DNA"/>
</dbReference>